<evidence type="ECO:0000313" key="4">
    <source>
        <dbReference type="EMBL" id="TDQ60554.1"/>
    </source>
</evidence>
<dbReference type="AlphaFoldDB" id="A0A4R6VGY7"/>
<dbReference type="InterPro" id="IPR053710">
    <property type="entry name" value="Arylamine_NAT_domain_sf"/>
</dbReference>
<comment type="similarity">
    <text evidence="1 2">Belongs to the arylamine N-acetyltransferase family.</text>
</comment>
<sequence length="253" mass="28339">MYTGRVDVTDYLTRIGATADDPLDVLMRRHLETVPFENVSIHERDNVRLEDEALVEKVVDRRRGGFCYELNGAFAWLLGRLGYRVTRFSARVATPDGLSFPGDHMGLIVDGVLVDVGFGRFAVGPLDLDSRDEQHDRSGVFTVRDAPDGELDVVWGEKTQYRLDPRPRTLADFTPMAWWHRTSPTSPFTREVTCSRLTPTGRVTISGPKLIETDDDGTRTERTVPADEQLAIYRDTFGIVLDAVPPALHPPDA</sequence>
<feature type="region of interest" description="Disordered" evidence="3">
    <location>
        <begin position="203"/>
        <end position="222"/>
    </location>
</feature>
<keyword evidence="4" id="KW-0808">Transferase</keyword>
<dbReference type="InterPro" id="IPR038765">
    <property type="entry name" value="Papain-like_cys_pep_sf"/>
</dbReference>
<dbReference type="Proteomes" id="UP000295705">
    <property type="component" value="Unassembled WGS sequence"/>
</dbReference>
<evidence type="ECO:0000256" key="2">
    <source>
        <dbReference type="RuleBase" id="RU003452"/>
    </source>
</evidence>
<dbReference type="PANTHER" id="PTHR11786:SF0">
    <property type="entry name" value="ARYLAMINE N-ACETYLTRANSFERASE 4-RELATED"/>
    <property type="match status" value="1"/>
</dbReference>
<name>A0A4R6VGY7_9PSEU</name>
<organism evidence="4 5">
    <name type="scientific">Actinomycetospora succinea</name>
    <dbReference type="NCBI Taxonomy" id="663603"/>
    <lineage>
        <taxon>Bacteria</taxon>
        <taxon>Bacillati</taxon>
        <taxon>Actinomycetota</taxon>
        <taxon>Actinomycetes</taxon>
        <taxon>Pseudonocardiales</taxon>
        <taxon>Pseudonocardiaceae</taxon>
        <taxon>Actinomycetospora</taxon>
    </lineage>
</organism>
<dbReference type="GO" id="GO:0016407">
    <property type="term" value="F:acetyltransferase activity"/>
    <property type="evidence" value="ECO:0007669"/>
    <property type="project" value="InterPro"/>
</dbReference>
<comment type="caution">
    <text evidence="4">The sequence shown here is derived from an EMBL/GenBank/DDBJ whole genome shotgun (WGS) entry which is preliminary data.</text>
</comment>
<gene>
    <name evidence="4" type="ORF">EV188_10348</name>
</gene>
<dbReference type="EMBL" id="SNYO01000003">
    <property type="protein sequence ID" value="TDQ60554.1"/>
    <property type="molecule type" value="Genomic_DNA"/>
</dbReference>
<dbReference type="PANTHER" id="PTHR11786">
    <property type="entry name" value="N-HYDROXYARYLAMINE O-ACETYLTRANSFERASE"/>
    <property type="match status" value="1"/>
</dbReference>
<keyword evidence="5" id="KW-1185">Reference proteome</keyword>
<dbReference type="Gene3D" id="3.30.2140.20">
    <property type="match status" value="1"/>
</dbReference>
<dbReference type="Pfam" id="PF00797">
    <property type="entry name" value="Acetyltransf_2"/>
    <property type="match status" value="1"/>
</dbReference>
<evidence type="ECO:0000256" key="1">
    <source>
        <dbReference type="ARBA" id="ARBA00006547"/>
    </source>
</evidence>
<protein>
    <submittedName>
        <fullName evidence="4">N-hydroxyarylamine O-acetyltransferase</fullName>
    </submittedName>
</protein>
<dbReference type="SUPFAM" id="SSF54001">
    <property type="entry name" value="Cysteine proteinases"/>
    <property type="match status" value="1"/>
</dbReference>
<evidence type="ECO:0000256" key="3">
    <source>
        <dbReference type="SAM" id="MobiDB-lite"/>
    </source>
</evidence>
<dbReference type="PRINTS" id="PR01543">
    <property type="entry name" value="ANATRNSFRASE"/>
</dbReference>
<reference evidence="4 5" key="1">
    <citation type="submission" date="2019-03" db="EMBL/GenBank/DDBJ databases">
        <title>Genomic Encyclopedia of Type Strains, Phase IV (KMG-IV): sequencing the most valuable type-strain genomes for metagenomic binning, comparative biology and taxonomic classification.</title>
        <authorList>
            <person name="Goeker M."/>
        </authorList>
    </citation>
    <scope>NUCLEOTIDE SEQUENCE [LARGE SCALE GENOMIC DNA]</scope>
    <source>
        <strain evidence="4 5">DSM 45775</strain>
    </source>
</reference>
<accession>A0A4R6VGY7</accession>
<dbReference type="InterPro" id="IPR001447">
    <property type="entry name" value="Arylamine_N-AcTrfase"/>
</dbReference>
<proteinExistence type="inferred from homology"/>
<evidence type="ECO:0000313" key="5">
    <source>
        <dbReference type="Proteomes" id="UP000295705"/>
    </source>
</evidence>